<dbReference type="GO" id="GO:0004190">
    <property type="term" value="F:aspartic-type endopeptidase activity"/>
    <property type="evidence" value="ECO:0007669"/>
    <property type="project" value="UniProtKB-UniRule"/>
</dbReference>
<keyword evidence="2 9" id="KW-1003">Cell membrane</keyword>
<keyword evidence="3 9" id="KW-0645">Protease</keyword>
<accession>A0A9D1ETP7</accession>
<reference evidence="11" key="1">
    <citation type="submission" date="2020-10" db="EMBL/GenBank/DDBJ databases">
        <authorList>
            <person name="Gilroy R."/>
        </authorList>
    </citation>
    <scope>NUCLEOTIDE SEQUENCE</scope>
    <source>
        <strain evidence="11">CHK190-19873</strain>
    </source>
</reference>
<dbReference type="GO" id="GO:0006508">
    <property type="term" value="P:proteolysis"/>
    <property type="evidence" value="ECO:0007669"/>
    <property type="project" value="UniProtKB-KW"/>
</dbReference>
<comment type="caution">
    <text evidence="9">Lacks conserved residue(s) required for the propagation of feature annotation.</text>
</comment>
<comment type="subcellular location">
    <subcellularLocation>
        <location evidence="9">Cell membrane</location>
        <topology evidence="9">Multi-pass membrane protein</topology>
    </subcellularLocation>
</comment>
<keyword evidence="6 9" id="KW-0378">Hydrolase</keyword>
<comment type="similarity">
    <text evidence="1 9 10">Belongs to the peptidase A8 family.</text>
</comment>
<protein>
    <recommendedName>
        <fullName evidence="9">Lipoprotein signal peptidase</fullName>
        <ecNumber evidence="9">3.4.23.36</ecNumber>
    </recommendedName>
    <alternativeName>
        <fullName evidence="9">Prolipoprotein signal peptidase</fullName>
    </alternativeName>
    <alternativeName>
        <fullName evidence="9">Signal peptidase II</fullName>
        <shortName evidence="9">SPase II</shortName>
    </alternativeName>
</protein>
<feature type="transmembrane region" description="Helical" evidence="9">
    <location>
        <begin position="93"/>
        <end position="111"/>
    </location>
</feature>
<keyword evidence="5 9" id="KW-0064">Aspartyl protease</keyword>
<evidence type="ECO:0000313" key="11">
    <source>
        <dbReference type="EMBL" id="HIS31753.1"/>
    </source>
</evidence>
<evidence type="ECO:0000256" key="6">
    <source>
        <dbReference type="ARBA" id="ARBA00022801"/>
    </source>
</evidence>
<evidence type="ECO:0000256" key="3">
    <source>
        <dbReference type="ARBA" id="ARBA00022670"/>
    </source>
</evidence>
<dbReference type="PRINTS" id="PR00781">
    <property type="entry name" value="LIPOSIGPTASE"/>
</dbReference>
<dbReference type="AlphaFoldDB" id="A0A9D1ETP7"/>
<comment type="pathway">
    <text evidence="9">Protein modification; lipoprotein biosynthesis (signal peptide cleavage).</text>
</comment>
<feature type="active site" evidence="9">
    <location>
        <position position="121"/>
    </location>
</feature>
<feature type="transmembrane region" description="Helical" evidence="9">
    <location>
        <begin position="66"/>
        <end position="86"/>
    </location>
</feature>
<evidence type="ECO:0000256" key="9">
    <source>
        <dbReference type="HAMAP-Rule" id="MF_00161"/>
    </source>
</evidence>
<feature type="transmembrane region" description="Helical" evidence="9">
    <location>
        <begin position="131"/>
        <end position="152"/>
    </location>
</feature>
<evidence type="ECO:0000256" key="4">
    <source>
        <dbReference type="ARBA" id="ARBA00022692"/>
    </source>
</evidence>
<evidence type="ECO:0000256" key="8">
    <source>
        <dbReference type="ARBA" id="ARBA00023136"/>
    </source>
</evidence>
<evidence type="ECO:0000256" key="10">
    <source>
        <dbReference type="RuleBase" id="RU004181"/>
    </source>
</evidence>
<feature type="active site" evidence="9">
    <location>
        <position position="137"/>
    </location>
</feature>
<dbReference type="NCBIfam" id="TIGR00077">
    <property type="entry name" value="lspA"/>
    <property type="match status" value="1"/>
</dbReference>
<evidence type="ECO:0000313" key="12">
    <source>
        <dbReference type="Proteomes" id="UP000823935"/>
    </source>
</evidence>
<evidence type="ECO:0000256" key="2">
    <source>
        <dbReference type="ARBA" id="ARBA00022475"/>
    </source>
</evidence>
<evidence type="ECO:0000256" key="5">
    <source>
        <dbReference type="ARBA" id="ARBA00022750"/>
    </source>
</evidence>
<dbReference type="EMBL" id="DVIQ01000055">
    <property type="protein sequence ID" value="HIS31753.1"/>
    <property type="molecule type" value="Genomic_DNA"/>
</dbReference>
<dbReference type="PANTHER" id="PTHR33695">
    <property type="entry name" value="LIPOPROTEIN SIGNAL PEPTIDASE"/>
    <property type="match status" value="1"/>
</dbReference>
<proteinExistence type="inferred from homology"/>
<reference evidence="11" key="2">
    <citation type="journal article" date="2021" name="PeerJ">
        <title>Extensive microbial diversity within the chicken gut microbiome revealed by metagenomics and culture.</title>
        <authorList>
            <person name="Gilroy R."/>
            <person name="Ravi A."/>
            <person name="Getino M."/>
            <person name="Pursley I."/>
            <person name="Horton D.L."/>
            <person name="Alikhan N.F."/>
            <person name="Baker D."/>
            <person name="Gharbi K."/>
            <person name="Hall N."/>
            <person name="Watson M."/>
            <person name="Adriaenssens E.M."/>
            <person name="Foster-Nyarko E."/>
            <person name="Jarju S."/>
            <person name="Secka A."/>
            <person name="Antonio M."/>
            <person name="Oren A."/>
            <person name="Chaudhuri R.R."/>
            <person name="La Ragione R."/>
            <person name="Hildebrand F."/>
            <person name="Pallen M.J."/>
        </authorList>
    </citation>
    <scope>NUCLEOTIDE SEQUENCE</scope>
    <source>
        <strain evidence="11">CHK190-19873</strain>
    </source>
</reference>
<name>A0A9D1ETP7_9FIRM</name>
<gene>
    <name evidence="9 11" type="primary">lspA</name>
    <name evidence="11" type="ORF">IAB44_09455</name>
</gene>
<organism evidence="11 12">
    <name type="scientific">Candidatus Limivivens intestinipullorum</name>
    <dbReference type="NCBI Taxonomy" id="2840858"/>
    <lineage>
        <taxon>Bacteria</taxon>
        <taxon>Bacillati</taxon>
        <taxon>Bacillota</taxon>
        <taxon>Clostridia</taxon>
        <taxon>Lachnospirales</taxon>
        <taxon>Lachnospiraceae</taxon>
        <taxon>Lachnospiraceae incertae sedis</taxon>
        <taxon>Candidatus Limivivens</taxon>
    </lineage>
</organism>
<dbReference type="PANTHER" id="PTHR33695:SF1">
    <property type="entry name" value="LIPOPROTEIN SIGNAL PEPTIDASE"/>
    <property type="match status" value="1"/>
</dbReference>
<dbReference type="Pfam" id="PF01252">
    <property type="entry name" value="Peptidase_A8"/>
    <property type="match status" value="1"/>
</dbReference>
<dbReference type="HAMAP" id="MF_00161">
    <property type="entry name" value="LspA"/>
    <property type="match status" value="1"/>
</dbReference>
<evidence type="ECO:0000256" key="7">
    <source>
        <dbReference type="ARBA" id="ARBA00022989"/>
    </source>
</evidence>
<comment type="function">
    <text evidence="9">This protein specifically catalyzes the removal of signal peptides from prolipoproteins.</text>
</comment>
<dbReference type="EC" id="3.4.23.36" evidence="9"/>
<keyword evidence="4 9" id="KW-0812">Transmembrane</keyword>
<comment type="caution">
    <text evidence="11">The sequence shown here is derived from an EMBL/GenBank/DDBJ whole genome shotgun (WGS) entry which is preliminary data.</text>
</comment>
<dbReference type="InterPro" id="IPR001872">
    <property type="entry name" value="Peptidase_A8"/>
</dbReference>
<keyword evidence="8 9" id="KW-0472">Membrane</keyword>
<sequence length="176" mass="20134">MSKKALSAVSGFLVMVLLVLGDQYVKYLAFTRLRGQAPFVVIPDVFELEYLENTGAAFGLFQNARWVFMIGTVLVIAAVLVVYYLLPMEKKYRPLRVIAVFLCAGAAGNMIDRVFRGYVIDMFSFSLIDFPIFNLADVYVVLSMAAFLYFFLFRYKESDFDFLTKKREKKNGKENS</sequence>
<dbReference type="Proteomes" id="UP000823935">
    <property type="component" value="Unassembled WGS sequence"/>
</dbReference>
<comment type="catalytic activity">
    <reaction evidence="9">
        <text>Release of signal peptides from bacterial membrane prolipoproteins. Hydrolyzes -Xaa-Yaa-Zaa-|-(S,diacylglyceryl)Cys-, in which Xaa is hydrophobic (preferably Leu), and Yaa (Ala or Ser) and Zaa (Gly or Ala) have small, neutral side chains.</text>
        <dbReference type="EC" id="3.4.23.36"/>
    </reaction>
</comment>
<keyword evidence="7 9" id="KW-1133">Transmembrane helix</keyword>
<evidence type="ECO:0000256" key="1">
    <source>
        <dbReference type="ARBA" id="ARBA00006139"/>
    </source>
</evidence>
<dbReference type="GO" id="GO:0005886">
    <property type="term" value="C:plasma membrane"/>
    <property type="evidence" value="ECO:0007669"/>
    <property type="project" value="UniProtKB-SubCell"/>
</dbReference>